<dbReference type="NCBIfam" id="TIGR03435">
    <property type="entry name" value="Soli_TIGR03435"/>
    <property type="match status" value="1"/>
</dbReference>
<sequence length="389" mass="41961">MKRALLASARLIQATFIRAAFVKAAFVFISSALATTVPVHAQSIAGTWQGALALPNGNSVRVAFSVAKNPDGSLHGGIRYVDSNAGLVFSSITFSAPDLAVTQSMTSMAYHGKLSADGQSIIGTWSQGDRTLPLTLTLATAASLWKPAGPPPMASDADPSYEVAVIKPALPEEQHPIWNMRTPEFHATGTNAAELIKMVYKIRGRQILNAPPWVEDSKFDITAKPDTPEVPTDDQTRIMIRKLLTERFHLVCHTGTQDFPVLVMTLDPKGPRPVPSDPDFNVRGGMLLRQDGGEMQLHLSGVNMQEFLKDLMDRYRDRQIVDETGLTGTYDITLSLPPAALQGTGDGGAEEEVGTDYIAAAEHAGFKFVSKKAPLPVVIIDHIDPPTAN</sequence>
<dbReference type="Pfam" id="PF12543">
    <property type="entry name" value="DUF3738"/>
    <property type="match status" value="1"/>
</dbReference>
<gene>
    <name evidence="2" type="ORF">SBA5_80002</name>
</gene>
<evidence type="ECO:0000313" key="3">
    <source>
        <dbReference type="Proteomes" id="UP000239735"/>
    </source>
</evidence>
<name>A0A2N9M5D0_9BACT</name>
<feature type="signal peptide" evidence="1">
    <location>
        <begin position="1"/>
        <end position="34"/>
    </location>
</feature>
<proteinExistence type="predicted"/>
<evidence type="ECO:0000256" key="1">
    <source>
        <dbReference type="SAM" id="SignalP"/>
    </source>
</evidence>
<dbReference type="OrthoDB" id="116173at2"/>
<dbReference type="AlphaFoldDB" id="A0A2N9M5D0"/>
<dbReference type="Proteomes" id="UP000239735">
    <property type="component" value="Unassembled WGS sequence"/>
</dbReference>
<reference evidence="3" key="1">
    <citation type="submission" date="2018-02" db="EMBL/GenBank/DDBJ databases">
        <authorList>
            <person name="Hausmann B."/>
        </authorList>
    </citation>
    <scope>NUCLEOTIDE SEQUENCE [LARGE SCALE GENOMIC DNA]</scope>
    <source>
        <strain evidence="3">Peat soil MAG SbA5</strain>
    </source>
</reference>
<organism evidence="2 3">
    <name type="scientific">Candidatus Sulfuritelmatomonas gaucii</name>
    <dbReference type="NCBI Taxonomy" id="2043161"/>
    <lineage>
        <taxon>Bacteria</taxon>
        <taxon>Pseudomonadati</taxon>
        <taxon>Acidobacteriota</taxon>
        <taxon>Terriglobia</taxon>
        <taxon>Terriglobales</taxon>
        <taxon>Acidobacteriaceae</taxon>
        <taxon>Candidatus Sulfuritelmatomonas</taxon>
    </lineage>
</organism>
<protein>
    <recommendedName>
        <fullName evidence="4">Soil-associated protein, TIGR03435 family</fullName>
    </recommendedName>
</protein>
<evidence type="ECO:0000313" key="2">
    <source>
        <dbReference type="EMBL" id="SPE30617.1"/>
    </source>
</evidence>
<evidence type="ECO:0008006" key="4">
    <source>
        <dbReference type="Google" id="ProtNLM"/>
    </source>
</evidence>
<dbReference type="EMBL" id="OKRB01000141">
    <property type="protein sequence ID" value="SPE30617.1"/>
    <property type="molecule type" value="Genomic_DNA"/>
</dbReference>
<dbReference type="InterPro" id="IPR017801">
    <property type="entry name" value="DUF3738"/>
</dbReference>
<accession>A0A2N9M5D0</accession>
<keyword evidence="1" id="KW-0732">Signal</keyword>
<feature type="chain" id="PRO_5014640855" description="Soil-associated protein, TIGR03435 family" evidence="1">
    <location>
        <begin position="35"/>
        <end position="389"/>
    </location>
</feature>